<reference evidence="5" key="1">
    <citation type="submission" date="2015-08" db="UniProtKB">
        <authorList>
            <consortium name="WormBaseParasite"/>
        </authorList>
    </citation>
    <scope>IDENTIFICATION</scope>
</reference>
<dbReference type="PANTHER" id="PTHR12940:SF0">
    <property type="entry name" value="SPLICING FACTOR ESS-2 HOMOLOG"/>
    <property type="match status" value="1"/>
</dbReference>
<dbReference type="Proteomes" id="UP000035681">
    <property type="component" value="Unplaced"/>
</dbReference>
<accession>A0A0K0DTG0</accession>
<proteinExistence type="inferred from homology"/>
<evidence type="ECO:0000313" key="4">
    <source>
        <dbReference type="Proteomes" id="UP000035681"/>
    </source>
</evidence>
<dbReference type="WBParaSite" id="SSTP_0000052100.1">
    <property type="protein sequence ID" value="SSTP_0000052100.1"/>
    <property type="gene ID" value="SSTP_0000052100"/>
</dbReference>
<dbReference type="AlphaFoldDB" id="A0A0K0DTG0"/>
<keyword evidence="4" id="KW-1185">Reference proteome</keyword>
<dbReference type="PANTHER" id="PTHR12940">
    <property type="entry name" value="ES-2 PROTEIN - RELATED"/>
    <property type="match status" value="1"/>
</dbReference>
<protein>
    <submittedName>
        <fullName evidence="5">Nuclear protein Es2</fullName>
    </submittedName>
</protein>
<dbReference type="InterPro" id="IPR019148">
    <property type="entry name" value="Nuclear_protein_DGCR14_ESS-2"/>
</dbReference>
<name>A0A0K0DTG0_STRER</name>
<dbReference type="GO" id="GO:0071013">
    <property type="term" value="C:catalytic step 2 spliceosome"/>
    <property type="evidence" value="ECO:0007669"/>
    <property type="project" value="TreeGrafter"/>
</dbReference>
<evidence type="ECO:0000313" key="5">
    <source>
        <dbReference type="WBParaSite" id="SSTP_0000052100.1"/>
    </source>
</evidence>
<comment type="subcellular location">
    <subcellularLocation>
        <location evidence="1">Nucleus</location>
    </subcellularLocation>
</comment>
<evidence type="ECO:0000256" key="2">
    <source>
        <dbReference type="ARBA" id="ARBA00009072"/>
    </source>
</evidence>
<dbReference type="WBParaSite" id="TCONS_00006624.p1">
    <property type="protein sequence ID" value="TCONS_00006624.p1"/>
    <property type="gene ID" value="XLOC_004756"/>
</dbReference>
<evidence type="ECO:0000256" key="3">
    <source>
        <dbReference type="ARBA" id="ARBA00023242"/>
    </source>
</evidence>
<organism evidence="5">
    <name type="scientific">Strongyloides stercoralis</name>
    <name type="common">Threadworm</name>
    <dbReference type="NCBI Taxonomy" id="6248"/>
    <lineage>
        <taxon>Eukaryota</taxon>
        <taxon>Metazoa</taxon>
        <taxon>Ecdysozoa</taxon>
        <taxon>Nematoda</taxon>
        <taxon>Chromadorea</taxon>
        <taxon>Rhabditida</taxon>
        <taxon>Tylenchina</taxon>
        <taxon>Panagrolaimomorpha</taxon>
        <taxon>Strongyloidoidea</taxon>
        <taxon>Strongyloididae</taxon>
        <taxon>Strongyloides</taxon>
    </lineage>
</organism>
<sequence>MEKNIQATTSKEVFKIPDDISIKVSQNKINPKIQTVEKRKIERHVLDEKTFITGLEKIIERDYYPELKKLRAQKEYIEAVKEGDIGKIEELKKCYSVRTLNQSTPSSIETPRGDTFLNEYEKCKKESKTLLDNYNVDSYLNRYTSEDNRDFNHILKKQNEEFKKSHRWIYKAIEDHNEKHELMIKPLPGADEQALSIANNESSKIQQPIGWKSSLDNGFFGPLEEAPLTIAESIRLNEINKITINKEGTRLDGNDLNKKQIEKVKPRYDIFTKPPEVDITGKKIEEDKVIEQILDNIQPEEGSNSPEMTWGYIDGTPFRLDGNDITTVANSTPSFKISDISEKEQIARNLIDNIIASKEAKKRENLQPTSINSVRSNSLSSKIMGMTPASQKLMKTKLGFSSISTPYGSAWQSNSSAWDTPSTSRGMNVDSIRKLIKKKADKK</sequence>
<evidence type="ECO:0000256" key="1">
    <source>
        <dbReference type="ARBA" id="ARBA00004123"/>
    </source>
</evidence>
<dbReference type="Pfam" id="PF09751">
    <property type="entry name" value="Es2"/>
    <property type="match status" value="1"/>
</dbReference>
<dbReference type="STRING" id="6248.A0A0K0DTG0"/>
<comment type="similarity">
    <text evidence="2">Belongs to the ESS2 family.</text>
</comment>
<keyword evidence="3" id="KW-0539">Nucleus</keyword>